<proteinExistence type="predicted"/>
<dbReference type="Proteomes" id="UP000308092">
    <property type="component" value="Unassembled WGS sequence"/>
</dbReference>
<reference evidence="3 6" key="2">
    <citation type="submission" date="2019-08" db="EMBL/GenBank/DDBJ databases">
        <title>The genome sequence of a newly discovered highly antifungal drug resistant Aspergillus species, Aspergillus tanneri NIH 1004.</title>
        <authorList>
            <person name="Mounaud S."/>
            <person name="Singh I."/>
            <person name="Joardar V."/>
            <person name="Pakala S."/>
            <person name="Pakala S."/>
            <person name="Venepally P."/>
            <person name="Chung J.K."/>
            <person name="Losada L."/>
            <person name="Nierman W.C."/>
        </authorList>
    </citation>
    <scope>NUCLEOTIDE SEQUENCE [LARGE SCALE GENOMIC DNA]</scope>
    <source>
        <strain evidence="3 6">NIH1004</strain>
    </source>
</reference>
<dbReference type="InterPro" id="IPR011042">
    <property type="entry name" value="6-blade_b-propeller_TolB-like"/>
</dbReference>
<dbReference type="InterPro" id="IPR013658">
    <property type="entry name" value="SGL"/>
</dbReference>
<feature type="chain" id="PRO_5033833379" description="SMP-30/Gluconolactonase/LRE-like region domain-containing protein" evidence="1">
    <location>
        <begin position="18"/>
        <end position="408"/>
    </location>
</feature>
<accession>A0A4S3JHA4</accession>
<feature type="signal peptide" evidence="1">
    <location>
        <begin position="1"/>
        <end position="17"/>
    </location>
</feature>
<dbReference type="Proteomes" id="UP000324241">
    <property type="component" value="Unassembled WGS sequence"/>
</dbReference>
<dbReference type="InterPro" id="IPR052988">
    <property type="entry name" value="Oryzine_lactonohydrolase"/>
</dbReference>
<dbReference type="EMBL" id="SOSA01000237">
    <property type="protein sequence ID" value="THC93897.1"/>
    <property type="molecule type" value="Genomic_DNA"/>
</dbReference>
<sequence>MAALFLILSSLFGSAAATAVNNSCGSWDAPLVLCINKYASVLPGHFSRAVSTDPSITDSFHTTVVPDDATFASIHNATFLVFDFARAKGILGAHPSFNIMFHTAPVPQEAPVYVPELQRLYVTQVSTGLVKQIVIDVSVSPPTMEYMTGDPPLYAATGSVYHNGLVYYSTTGRNGSDPAFVTSPGIYTFDPKTNKTEALLNNYFGYFFNGADDLAIERNGDVWFTDDFYSWLDKTSTDRPALPPAIYRFRPSTGAVQVVHTGLRQPNGIRFSPSGKTLYVSDTGAASGPLSVPFDEIHYTWDSRGPRTLFAFDVVPSATDSDASAIVSGRPIYLSQDWVPDGIQVARNGYIVTATGQGVDVLDESGVLLARVQTPFRAASIAFAGEGLRDLWIVGTGNIARVRWNLQG</sequence>
<dbReference type="PANTHER" id="PTHR47064">
    <property type="entry name" value="PUTATIVE (AFU_ORTHOLOGUE AFUA_1G08990)-RELATED"/>
    <property type="match status" value="1"/>
</dbReference>
<evidence type="ECO:0000259" key="2">
    <source>
        <dbReference type="Pfam" id="PF08450"/>
    </source>
</evidence>
<protein>
    <recommendedName>
        <fullName evidence="2">SMP-30/Gluconolactonase/LRE-like region domain-containing protein</fullName>
    </recommendedName>
</protein>
<feature type="domain" description="SMP-30/Gluconolactonase/LRE-like region" evidence="2">
    <location>
        <begin position="180"/>
        <end position="394"/>
    </location>
</feature>
<dbReference type="GeneID" id="54324925"/>
<keyword evidence="1" id="KW-0732">Signal</keyword>
<evidence type="ECO:0000313" key="3">
    <source>
        <dbReference type="EMBL" id="KAA8649552.1"/>
    </source>
</evidence>
<evidence type="ECO:0000313" key="5">
    <source>
        <dbReference type="Proteomes" id="UP000308092"/>
    </source>
</evidence>
<dbReference type="Pfam" id="PF08450">
    <property type="entry name" value="SGL"/>
    <property type="match status" value="1"/>
</dbReference>
<dbReference type="VEuPathDB" id="FungiDB:EYZ11_006615"/>
<evidence type="ECO:0000256" key="1">
    <source>
        <dbReference type="SAM" id="SignalP"/>
    </source>
</evidence>
<dbReference type="Gene3D" id="2.120.10.30">
    <property type="entry name" value="TolB, C-terminal domain"/>
    <property type="match status" value="1"/>
</dbReference>
<dbReference type="RefSeq" id="XP_033428913.1">
    <property type="nucleotide sequence ID" value="XM_033566918.1"/>
</dbReference>
<dbReference type="STRING" id="1220188.A0A4S3JHA4"/>
<organism evidence="4 5">
    <name type="scientific">Aspergillus tanneri</name>
    <dbReference type="NCBI Taxonomy" id="1220188"/>
    <lineage>
        <taxon>Eukaryota</taxon>
        <taxon>Fungi</taxon>
        <taxon>Dikarya</taxon>
        <taxon>Ascomycota</taxon>
        <taxon>Pezizomycotina</taxon>
        <taxon>Eurotiomycetes</taxon>
        <taxon>Eurotiomycetidae</taxon>
        <taxon>Eurotiales</taxon>
        <taxon>Aspergillaceae</taxon>
        <taxon>Aspergillus</taxon>
        <taxon>Aspergillus subgen. Circumdati</taxon>
    </lineage>
</organism>
<dbReference type="PANTHER" id="PTHR47064:SF2">
    <property type="entry name" value="SMP-30_GLUCONOLACTONASE_LRE-LIKE REGION DOMAIN-CONTAINING PROTEIN-RELATED"/>
    <property type="match status" value="1"/>
</dbReference>
<keyword evidence="5" id="KW-1185">Reference proteome</keyword>
<reference evidence="4 5" key="1">
    <citation type="submission" date="2019-03" db="EMBL/GenBank/DDBJ databases">
        <title>The genome sequence of a newly discovered highly antifungal drug resistant Aspergillus species, Aspergillus tanneri NIH 1004.</title>
        <authorList>
            <person name="Mounaud S."/>
            <person name="Singh I."/>
            <person name="Joardar V."/>
            <person name="Pakala S."/>
            <person name="Pakala S."/>
            <person name="Venepally P."/>
            <person name="Hoover J."/>
            <person name="Nierman W."/>
            <person name="Chung J."/>
            <person name="Losada L."/>
        </authorList>
    </citation>
    <scope>NUCLEOTIDE SEQUENCE [LARGE SCALE GENOMIC DNA]</scope>
    <source>
        <strain evidence="4 5">NIH1004</strain>
    </source>
</reference>
<name>A0A4S3JHA4_9EURO</name>
<comment type="caution">
    <text evidence="4">The sequence shown here is derived from an EMBL/GenBank/DDBJ whole genome shotgun (WGS) entry which is preliminary data.</text>
</comment>
<dbReference type="EMBL" id="QUQM01000001">
    <property type="protein sequence ID" value="KAA8649552.1"/>
    <property type="molecule type" value="Genomic_DNA"/>
</dbReference>
<dbReference type="AlphaFoldDB" id="A0A4S3JHA4"/>
<evidence type="ECO:0000313" key="6">
    <source>
        <dbReference type="Proteomes" id="UP000324241"/>
    </source>
</evidence>
<dbReference type="SUPFAM" id="SSF63829">
    <property type="entry name" value="Calcium-dependent phosphotriesterase"/>
    <property type="match status" value="1"/>
</dbReference>
<gene>
    <name evidence="3" type="ORF">ATNIH1004_002223</name>
    <name evidence="4" type="ORF">EYZ11_006615</name>
</gene>
<dbReference type="OrthoDB" id="423498at2759"/>
<evidence type="ECO:0000313" key="4">
    <source>
        <dbReference type="EMBL" id="THC93897.1"/>
    </source>
</evidence>